<protein>
    <submittedName>
        <fullName evidence="2">Ycii-related domain protein</fullName>
    </submittedName>
</protein>
<dbReference type="Proteomes" id="UP001629113">
    <property type="component" value="Unassembled WGS sequence"/>
</dbReference>
<reference evidence="2 3" key="1">
    <citation type="submission" date="2024-06" db="EMBL/GenBank/DDBJ databases">
        <title>Complete genome of Phlyctema vagabunda strain 19-DSS-EL-015.</title>
        <authorList>
            <person name="Fiorenzani C."/>
        </authorList>
    </citation>
    <scope>NUCLEOTIDE SEQUENCE [LARGE SCALE GENOMIC DNA]</scope>
    <source>
        <strain evidence="2 3">19-DSS-EL-015</strain>
    </source>
</reference>
<name>A0ABR4PEB2_9HELO</name>
<dbReference type="InterPro" id="IPR011008">
    <property type="entry name" value="Dimeric_a/b-barrel"/>
</dbReference>
<dbReference type="Pfam" id="PF03795">
    <property type="entry name" value="YCII"/>
    <property type="match status" value="1"/>
</dbReference>
<dbReference type="PANTHER" id="PTHR33606">
    <property type="entry name" value="PROTEIN YCII"/>
    <property type="match status" value="1"/>
</dbReference>
<dbReference type="PANTHER" id="PTHR33606:SF3">
    <property type="entry name" value="PROTEIN YCII"/>
    <property type="match status" value="1"/>
</dbReference>
<evidence type="ECO:0000259" key="1">
    <source>
        <dbReference type="Pfam" id="PF03795"/>
    </source>
</evidence>
<gene>
    <name evidence="2" type="ORF">PVAG01_05833</name>
</gene>
<keyword evidence="3" id="KW-1185">Reference proteome</keyword>
<sequence length="135" mass="14957">MATTHIQAARTVAKTSVAKKASEWLVILADRPGVLDQRIQIRPTHSKNFVKLHEAGIVSWAGPVFTDHSLPGTKRRPFVGSVIVMNAPSVEAVRKTLEKDIFVTQGIWDWEAVKILPFETTLRKPVEKAGSFETA</sequence>
<evidence type="ECO:0000313" key="3">
    <source>
        <dbReference type="Proteomes" id="UP001629113"/>
    </source>
</evidence>
<comment type="caution">
    <text evidence="2">The sequence shown here is derived from an EMBL/GenBank/DDBJ whole genome shotgun (WGS) entry which is preliminary data.</text>
</comment>
<dbReference type="InterPro" id="IPR051807">
    <property type="entry name" value="Sec-metab_biosynth-assoc"/>
</dbReference>
<evidence type="ECO:0000313" key="2">
    <source>
        <dbReference type="EMBL" id="KAL3421677.1"/>
    </source>
</evidence>
<dbReference type="EMBL" id="JBFCZG010000005">
    <property type="protein sequence ID" value="KAL3421677.1"/>
    <property type="molecule type" value="Genomic_DNA"/>
</dbReference>
<feature type="domain" description="YCII-related" evidence="1">
    <location>
        <begin position="24"/>
        <end position="118"/>
    </location>
</feature>
<proteinExistence type="predicted"/>
<dbReference type="SUPFAM" id="SSF54909">
    <property type="entry name" value="Dimeric alpha+beta barrel"/>
    <property type="match status" value="1"/>
</dbReference>
<organism evidence="2 3">
    <name type="scientific">Phlyctema vagabunda</name>
    <dbReference type="NCBI Taxonomy" id="108571"/>
    <lineage>
        <taxon>Eukaryota</taxon>
        <taxon>Fungi</taxon>
        <taxon>Dikarya</taxon>
        <taxon>Ascomycota</taxon>
        <taxon>Pezizomycotina</taxon>
        <taxon>Leotiomycetes</taxon>
        <taxon>Helotiales</taxon>
        <taxon>Dermateaceae</taxon>
        <taxon>Phlyctema</taxon>
    </lineage>
</organism>
<accession>A0ABR4PEB2</accession>
<dbReference type="InterPro" id="IPR005545">
    <property type="entry name" value="YCII"/>
</dbReference>
<dbReference type="Gene3D" id="3.30.70.1060">
    <property type="entry name" value="Dimeric alpha+beta barrel"/>
    <property type="match status" value="1"/>
</dbReference>